<comment type="pathway">
    <text evidence="2">Cofactor biosynthesis; riboflavin biosynthesis.</text>
</comment>
<protein>
    <recommendedName>
        <fullName evidence="5">2,5-diamino-6-ribosylamino-4(3H)-pyrimidinone 5'-phosphate reductase</fullName>
        <ecNumber evidence="4">1.1.1.302</ecNumber>
    </recommendedName>
    <alternativeName>
        <fullName evidence="10">2,5-diamino-6-(5-phospho-D-ribosylamino)pyrimidin-4(3H)-one reductase</fullName>
    </alternativeName>
    <alternativeName>
        <fullName evidence="9">2,5-diamino-6-ribitylamino-4(3H)-pyrimidinone 5'-phosphate synthase</fullName>
    </alternativeName>
</protein>
<gene>
    <name evidence="14" type="ORF">K452DRAFT_250731</name>
</gene>
<keyword evidence="8" id="KW-0560">Oxidoreductase</keyword>
<proteinExistence type="inferred from homology"/>
<keyword evidence="7" id="KW-0521">NADP</keyword>
<feature type="domain" description="Bacterial bifunctional deaminase-reductase C-terminal" evidence="13">
    <location>
        <begin position="45"/>
        <end position="291"/>
    </location>
</feature>
<dbReference type="EC" id="1.1.1.302" evidence="4"/>
<dbReference type="GeneID" id="54295682"/>
<dbReference type="PANTHER" id="PTHR38011:SF7">
    <property type="entry name" value="2,5-DIAMINO-6-RIBOSYLAMINO-4(3H)-PYRIMIDINONE 5'-PHOSPHATE REDUCTASE"/>
    <property type="match status" value="1"/>
</dbReference>
<dbReference type="EMBL" id="ML995486">
    <property type="protein sequence ID" value="KAF2141835.1"/>
    <property type="molecule type" value="Genomic_DNA"/>
</dbReference>
<dbReference type="SUPFAM" id="SSF53597">
    <property type="entry name" value="Dihydrofolate reductase-like"/>
    <property type="match status" value="1"/>
</dbReference>
<reference evidence="14" key="1">
    <citation type="journal article" date="2020" name="Stud. Mycol.">
        <title>101 Dothideomycetes genomes: a test case for predicting lifestyles and emergence of pathogens.</title>
        <authorList>
            <person name="Haridas S."/>
            <person name="Albert R."/>
            <person name="Binder M."/>
            <person name="Bloem J."/>
            <person name="Labutti K."/>
            <person name="Salamov A."/>
            <person name="Andreopoulos B."/>
            <person name="Baker S."/>
            <person name="Barry K."/>
            <person name="Bills G."/>
            <person name="Bluhm B."/>
            <person name="Cannon C."/>
            <person name="Castanera R."/>
            <person name="Culley D."/>
            <person name="Daum C."/>
            <person name="Ezra D."/>
            <person name="Gonzalez J."/>
            <person name="Henrissat B."/>
            <person name="Kuo A."/>
            <person name="Liang C."/>
            <person name="Lipzen A."/>
            <person name="Lutzoni F."/>
            <person name="Magnuson J."/>
            <person name="Mondo S."/>
            <person name="Nolan M."/>
            <person name="Ohm R."/>
            <person name="Pangilinan J."/>
            <person name="Park H.-J."/>
            <person name="Ramirez L."/>
            <person name="Alfaro M."/>
            <person name="Sun H."/>
            <person name="Tritt A."/>
            <person name="Yoshinaga Y."/>
            <person name="Zwiers L.-H."/>
            <person name="Turgeon B."/>
            <person name="Goodwin S."/>
            <person name="Spatafora J."/>
            <person name="Crous P."/>
            <person name="Grigoriev I."/>
        </authorList>
    </citation>
    <scope>NUCLEOTIDE SEQUENCE</scope>
    <source>
        <strain evidence="14">CBS 121167</strain>
    </source>
</reference>
<evidence type="ECO:0000256" key="11">
    <source>
        <dbReference type="ARBA" id="ARBA00047550"/>
    </source>
</evidence>
<evidence type="ECO:0000256" key="12">
    <source>
        <dbReference type="ARBA" id="ARBA00049020"/>
    </source>
</evidence>
<dbReference type="Pfam" id="PF01872">
    <property type="entry name" value="RibD_C"/>
    <property type="match status" value="1"/>
</dbReference>
<evidence type="ECO:0000256" key="1">
    <source>
        <dbReference type="ARBA" id="ARBA00003555"/>
    </source>
</evidence>
<organism evidence="14 15">
    <name type="scientific">Aplosporella prunicola CBS 121167</name>
    <dbReference type="NCBI Taxonomy" id="1176127"/>
    <lineage>
        <taxon>Eukaryota</taxon>
        <taxon>Fungi</taxon>
        <taxon>Dikarya</taxon>
        <taxon>Ascomycota</taxon>
        <taxon>Pezizomycotina</taxon>
        <taxon>Dothideomycetes</taxon>
        <taxon>Dothideomycetes incertae sedis</taxon>
        <taxon>Botryosphaeriales</taxon>
        <taxon>Aplosporellaceae</taxon>
        <taxon>Aplosporella</taxon>
    </lineage>
</organism>
<comment type="similarity">
    <text evidence="3">Belongs to the HTP reductase family.</text>
</comment>
<comment type="function">
    <text evidence="1">Catalyzes an early step in riboflavin biosynthesis, the NADPH-dependent reduction of the ribose side chain of 2,5-diamino-6-ribosylamino-4(3H)-pyrimidinone 5'-phosphate, yielding 2,5-diamino-6-ribitylamino-4(3H)-pyrimidinone 5'-phosphate.</text>
</comment>
<evidence type="ECO:0000256" key="4">
    <source>
        <dbReference type="ARBA" id="ARBA00012851"/>
    </source>
</evidence>
<comment type="catalytic activity">
    <reaction evidence="11">
        <text>2,5-diamino-6-(1-D-ribitylamino)pyrimidin-4(3H)-one 5'-phosphate + NAD(+) = 2,5-diamino-6-(1-D-ribosylamino)pyrimidin-4(3H)-one 5'-phosphate + NADH + H(+)</text>
        <dbReference type="Rhea" id="RHEA:27274"/>
        <dbReference type="ChEBI" id="CHEBI:15378"/>
        <dbReference type="ChEBI" id="CHEBI:57540"/>
        <dbReference type="ChEBI" id="CHEBI:57945"/>
        <dbReference type="ChEBI" id="CHEBI:58890"/>
        <dbReference type="ChEBI" id="CHEBI:59545"/>
        <dbReference type="EC" id="1.1.1.302"/>
    </reaction>
</comment>
<evidence type="ECO:0000256" key="8">
    <source>
        <dbReference type="ARBA" id="ARBA00023002"/>
    </source>
</evidence>
<evidence type="ECO:0000313" key="14">
    <source>
        <dbReference type="EMBL" id="KAF2141835.1"/>
    </source>
</evidence>
<dbReference type="Proteomes" id="UP000799438">
    <property type="component" value="Unassembled WGS sequence"/>
</dbReference>
<evidence type="ECO:0000256" key="6">
    <source>
        <dbReference type="ARBA" id="ARBA00022619"/>
    </source>
</evidence>
<dbReference type="GO" id="GO:0008703">
    <property type="term" value="F:5-amino-6-(5-phosphoribosylamino)uracil reductase activity"/>
    <property type="evidence" value="ECO:0007669"/>
    <property type="project" value="InterPro"/>
</dbReference>
<comment type="catalytic activity">
    <reaction evidence="12">
        <text>2,5-diamino-6-(1-D-ribitylamino)pyrimidin-4(3H)-one 5'-phosphate + NADP(+) = 2,5-diamino-6-(1-D-ribosylamino)pyrimidin-4(3H)-one 5'-phosphate + NADPH + H(+)</text>
        <dbReference type="Rhea" id="RHEA:27278"/>
        <dbReference type="ChEBI" id="CHEBI:15378"/>
        <dbReference type="ChEBI" id="CHEBI:57783"/>
        <dbReference type="ChEBI" id="CHEBI:58349"/>
        <dbReference type="ChEBI" id="CHEBI:58890"/>
        <dbReference type="ChEBI" id="CHEBI:59545"/>
        <dbReference type="EC" id="1.1.1.302"/>
    </reaction>
</comment>
<dbReference type="Gene3D" id="3.40.430.10">
    <property type="entry name" value="Dihydrofolate Reductase, subunit A"/>
    <property type="match status" value="1"/>
</dbReference>
<name>A0A6A6BEU6_9PEZI</name>
<evidence type="ECO:0000256" key="5">
    <source>
        <dbReference type="ARBA" id="ARBA00015035"/>
    </source>
</evidence>
<evidence type="ECO:0000313" key="15">
    <source>
        <dbReference type="Proteomes" id="UP000799438"/>
    </source>
</evidence>
<evidence type="ECO:0000256" key="10">
    <source>
        <dbReference type="ARBA" id="ARBA00031630"/>
    </source>
</evidence>
<sequence length="296" mass="30580">MSEAAHVPKTRDALHVDAAAITALEPYLPPAAPTSSSNASTPTKPYTTLTFATSLDSALALAPGTQTLLSGPASKAMTHHLRSRHAAILVGAGTARVDDPSLNCRAEGVGGYGGEGLDGQPRPVVVDPSAGWDFGDDGDGDGEGKGKIAKVLKLALDGRGRAPWVVVREGTAVPPKRRALLERCGGRYFALPTENNEPGGRIAWKAILALLAREGISSVMVEGGAGVINALLEPSNAGLVDAVVVTLAPTWLGEGAVTVAPGIRRDEGGGRIPVARLRDVQWCPLGEDVVLCGRMR</sequence>
<evidence type="ECO:0000256" key="7">
    <source>
        <dbReference type="ARBA" id="ARBA00022857"/>
    </source>
</evidence>
<dbReference type="GO" id="GO:0009231">
    <property type="term" value="P:riboflavin biosynthetic process"/>
    <property type="evidence" value="ECO:0007669"/>
    <property type="project" value="UniProtKB-KW"/>
</dbReference>
<keyword evidence="15" id="KW-1185">Reference proteome</keyword>
<dbReference type="InterPro" id="IPR024072">
    <property type="entry name" value="DHFR-like_dom_sf"/>
</dbReference>
<evidence type="ECO:0000256" key="3">
    <source>
        <dbReference type="ARBA" id="ARBA00009723"/>
    </source>
</evidence>
<dbReference type="OrthoDB" id="5432at2759"/>
<accession>A0A6A6BEU6</accession>
<dbReference type="InterPro" id="IPR050765">
    <property type="entry name" value="Riboflavin_Biosynth_HTPR"/>
</dbReference>
<evidence type="ECO:0000259" key="13">
    <source>
        <dbReference type="Pfam" id="PF01872"/>
    </source>
</evidence>
<evidence type="ECO:0000256" key="9">
    <source>
        <dbReference type="ARBA" id="ARBA00030073"/>
    </source>
</evidence>
<evidence type="ECO:0000256" key="2">
    <source>
        <dbReference type="ARBA" id="ARBA00005104"/>
    </source>
</evidence>
<dbReference type="AlphaFoldDB" id="A0A6A6BEU6"/>
<keyword evidence="6" id="KW-0686">Riboflavin biosynthesis</keyword>
<dbReference type="InterPro" id="IPR002734">
    <property type="entry name" value="RibDG_C"/>
</dbReference>
<dbReference type="RefSeq" id="XP_033397547.1">
    <property type="nucleotide sequence ID" value="XM_033538186.1"/>
</dbReference>
<dbReference type="PANTHER" id="PTHR38011">
    <property type="entry name" value="DIHYDROFOLATE REDUCTASE FAMILY PROTEIN (AFU_ORTHOLOGUE AFUA_8G06820)"/>
    <property type="match status" value="1"/>
</dbReference>